<accession>B3TC26</accession>
<dbReference type="InterPro" id="IPR020456">
    <property type="entry name" value="Acylphosphatase"/>
</dbReference>
<dbReference type="NCBIfam" id="NF011016">
    <property type="entry name" value="PRK14444.1"/>
    <property type="match status" value="1"/>
</dbReference>
<dbReference type="AlphaFoldDB" id="B3TC26"/>
<gene>
    <name evidence="2" type="ORF">ALOHA_HF4000APKG10F17ctg1g35</name>
</gene>
<dbReference type="InterPro" id="IPR001792">
    <property type="entry name" value="Acylphosphatase-like_dom"/>
</dbReference>
<dbReference type="GO" id="GO:0003998">
    <property type="term" value="F:acylphosphatase activity"/>
    <property type="evidence" value="ECO:0007669"/>
    <property type="project" value="InterPro"/>
</dbReference>
<dbReference type="InterPro" id="IPR036046">
    <property type="entry name" value="Acylphosphatase-like_dom_sf"/>
</dbReference>
<reference evidence="2" key="1">
    <citation type="journal article" date="2008" name="ISME J.">
        <title>Genomic patterns of recombination, clonal divergence and environment in marine microbial populations.</title>
        <authorList>
            <person name="Konstantinidis K.T."/>
            <person name="Delong E.F."/>
        </authorList>
    </citation>
    <scope>NUCLEOTIDE SEQUENCE</scope>
</reference>
<dbReference type="PROSITE" id="PS00151">
    <property type="entry name" value="ACYLPHOSPHATASE_2"/>
    <property type="match status" value="1"/>
</dbReference>
<dbReference type="SUPFAM" id="SSF54975">
    <property type="entry name" value="Acylphosphatase/BLUF domain-like"/>
    <property type="match status" value="1"/>
</dbReference>
<dbReference type="PRINTS" id="PR00112">
    <property type="entry name" value="ACYLPHPHTASE"/>
</dbReference>
<feature type="domain" description="Acylphosphatase-like" evidence="1">
    <location>
        <begin position="15"/>
        <end position="102"/>
    </location>
</feature>
<dbReference type="PROSITE" id="PS51160">
    <property type="entry name" value="ACYLPHOSPHATASE_3"/>
    <property type="match status" value="1"/>
</dbReference>
<protein>
    <submittedName>
        <fullName evidence="2">Putative acylphosphatase</fullName>
    </submittedName>
</protein>
<proteinExistence type="predicted"/>
<dbReference type="PANTHER" id="PTHR47268">
    <property type="entry name" value="ACYLPHOSPHATASE"/>
    <property type="match status" value="1"/>
</dbReference>
<sequence length="102" mass="11571">MLISSDNWQTMESKRVHLFISGRVQGVWYRASMANEGVKIGLNGWVRNLDDGRVEAVVEGMEDDVQKMIAWCRKGPPMARVDDLVVENEAPTGNEPSFKTRY</sequence>
<name>B3TC26_9ZZZZ</name>
<dbReference type="PANTHER" id="PTHR47268:SF4">
    <property type="entry name" value="ACYLPHOSPHATASE"/>
    <property type="match status" value="1"/>
</dbReference>
<evidence type="ECO:0000259" key="1">
    <source>
        <dbReference type="PROSITE" id="PS51160"/>
    </source>
</evidence>
<organism evidence="2">
    <name type="scientific">uncultured marine microorganism HF4000_APKG10F17</name>
    <dbReference type="NCBI Taxonomy" id="455558"/>
    <lineage>
        <taxon>unclassified sequences</taxon>
        <taxon>environmental samples</taxon>
    </lineage>
</organism>
<dbReference type="EMBL" id="EU016666">
    <property type="protein sequence ID" value="ABZ10135.1"/>
    <property type="molecule type" value="Genomic_DNA"/>
</dbReference>
<evidence type="ECO:0000313" key="2">
    <source>
        <dbReference type="EMBL" id="ABZ10135.1"/>
    </source>
</evidence>
<dbReference type="InterPro" id="IPR017968">
    <property type="entry name" value="Acylphosphatase_CS"/>
</dbReference>
<dbReference type="Pfam" id="PF00708">
    <property type="entry name" value="Acylphosphatase"/>
    <property type="match status" value="1"/>
</dbReference>
<dbReference type="Gene3D" id="3.30.70.100">
    <property type="match status" value="1"/>
</dbReference>